<dbReference type="EMBL" id="BMQD01000014">
    <property type="protein sequence ID" value="GGK80802.1"/>
    <property type="molecule type" value="Genomic_DNA"/>
</dbReference>
<dbReference type="Proteomes" id="UP000627984">
    <property type="component" value="Unassembled WGS sequence"/>
</dbReference>
<dbReference type="Gene3D" id="3.10.180.10">
    <property type="entry name" value="2,3-Dihydroxybiphenyl 1,2-Dioxygenase, domain 1"/>
    <property type="match status" value="1"/>
</dbReference>
<dbReference type="RefSeq" id="WP_191896487.1">
    <property type="nucleotide sequence ID" value="NZ_BMQD01000014.1"/>
</dbReference>
<organism evidence="3 4">
    <name type="scientific">Planomonospora parontospora</name>
    <dbReference type="NCBI Taxonomy" id="58119"/>
    <lineage>
        <taxon>Bacteria</taxon>
        <taxon>Bacillati</taxon>
        <taxon>Actinomycetota</taxon>
        <taxon>Actinomycetes</taxon>
        <taxon>Streptosporangiales</taxon>
        <taxon>Streptosporangiaceae</taxon>
        <taxon>Planomonospora</taxon>
    </lineage>
</organism>
<dbReference type="SUPFAM" id="SSF54593">
    <property type="entry name" value="Glyoxalase/Bleomycin resistance protein/Dihydroxybiphenyl dioxygenase"/>
    <property type="match status" value="1"/>
</dbReference>
<dbReference type="InterPro" id="IPR037523">
    <property type="entry name" value="VOC_core"/>
</dbReference>
<gene>
    <name evidence="3" type="ORF">GCM10010126_45120</name>
</gene>
<dbReference type="InterPro" id="IPR029068">
    <property type="entry name" value="Glyas_Bleomycin-R_OHBP_Dase"/>
</dbReference>
<evidence type="ECO:0000259" key="2">
    <source>
        <dbReference type="PROSITE" id="PS51819"/>
    </source>
</evidence>
<name>A0AA37BJL4_9ACTN</name>
<dbReference type="GO" id="GO:0004493">
    <property type="term" value="F:methylmalonyl-CoA epimerase activity"/>
    <property type="evidence" value="ECO:0007669"/>
    <property type="project" value="TreeGrafter"/>
</dbReference>
<keyword evidence="1" id="KW-0479">Metal-binding</keyword>
<dbReference type="InterPro" id="IPR051785">
    <property type="entry name" value="MMCE/EMCE_epimerase"/>
</dbReference>
<dbReference type="PROSITE" id="PS00934">
    <property type="entry name" value="GLYOXALASE_I_1"/>
    <property type="match status" value="1"/>
</dbReference>
<evidence type="ECO:0000313" key="3">
    <source>
        <dbReference type="EMBL" id="GGK80802.1"/>
    </source>
</evidence>
<feature type="domain" description="VOC" evidence="2">
    <location>
        <begin position="6"/>
        <end position="132"/>
    </location>
</feature>
<proteinExistence type="predicted"/>
<dbReference type="AlphaFoldDB" id="A0AA37BJL4"/>
<dbReference type="InterPro" id="IPR018146">
    <property type="entry name" value="Glyoxalase_1_CS"/>
</dbReference>
<dbReference type="PROSITE" id="PS51819">
    <property type="entry name" value="VOC"/>
    <property type="match status" value="1"/>
</dbReference>
<evidence type="ECO:0000313" key="4">
    <source>
        <dbReference type="Proteomes" id="UP000627984"/>
    </source>
</evidence>
<dbReference type="GO" id="GO:0046491">
    <property type="term" value="P:L-methylmalonyl-CoA metabolic process"/>
    <property type="evidence" value="ECO:0007669"/>
    <property type="project" value="TreeGrafter"/>
</dbReference>
<dbReference type="GO" id="GO:0004462">
    <property type="term" value="F:lactoylglutathione lyase activity"/>
    <property type="evidence" value="ECO:0007669"/>
    <property type="project" value="InterPro"/>
</dbReference>
<reference evidence="3" key="2">
    <citation type="submission" date="2022-09" db="EMBL/GenBank/DDBJ databases">
        <authorList>
            <person name="Sun Q."/>
            <person name="Ohkuma M."/>
        </authorList>
    </citation>
    <scope>NUCLEOTIDE SEQUENCE</scope>
    <source>
        <strain evidence="3">JCM 3093</strain>
    </source>
</reference>
<sequence>MSVFTGVRHIHLRVSDAELAAAFYGQALGMRRMVDKFDGKMIILGTPGGGDMFTVSEETVPVEFEADRERVGKIGGLDHFGFEVADLGRFDAALEQVLAAGAVLVNRETIPPGIPSAFLRDPDGYVFQIYAFPPEVKQAMP</sequence>
<comment type="caution">
    <text evidence="3">The sequence shown here is derived from an EMBL/GenBank/DDBJ whole genome shotgun (WGS) entry which is preliminary data.</text>
</comment>
<dbReference type="InterPro" id="IPR004360">
    <property type="entry name" value="Glyas_Fos-R_dOase_dom"/>
</dbReference>
<dbReference type="Pfam" id="PF00903">
    <property type="entry name" value="Glyoxalase"/>
    <property type="match status" value="1"/>
</dbReference>
<dbReference type="GO" id="GO:0046872">
    <property type="term" value="F:metal ion binding"/>
    <property type="evidence" value="ECO:0007669"/>
    <property type="project" value="UniProtKB-KW"/>
</dbReference>
<protein>
    <recommendedName>
        <fullName evidence="2">VOC domain-containing protein</fullName>
    </recommendedName>
</protein>
<evidence type="ECO:0000256" key="1">
    <source>
        <dbReference type="ARBA" id="ARBA00022723"/>
    </source>
</evidence>
<reference evidence="3" key="1">
    <citation type="journal article" date="2014" name="Int. J. Syst. Evol. Microbiol.">
        <title>Complete genome sequence of Corynebacterium casei LMG S-19264T (=DSM 44701T), isolated from a smear-ripened cheese.</title>
        <authorList>
            <consortium name="US DOE Joint Genome Institute (JGI-PGF)"/>
            <person name="Walter F."/>
            <person name="Albersmeier A."/>
            <person name="Kalinowski J."/>
            <person name="Ruckert C."/>
        </authorList>
    </citation>
    <scope>NUCLEOTIDE SEQUENCE</scope>
    <source>
        <strain evidence="3">JCM 3093</strain>
    </source>
</reference>
<dbReference type="CDD" id="cd06587">
    <property type="entry name" value="VOC"/>
    <property type="match status" value="1"/>
</dbReference>
<dbReference type="PANTHER" id="PTHR43048">
    <property type="entry name" value="METHYLMALONYL-COA EPIMERASE"/>
    <property type="match status" value="1"/>
</dbReference>
<accession>A0AA37BJL4</accession>
<dbReference type="PANTHER" id="PTHR43048:SF3">
    <property type="entry name" value="METHYLMALONYL-COA EPIMERASE, MITOCHONDRIAL"/>
    <property type="match status" value="1"/>
</dbReference>